<dbReference type="InterPro" id="IPR050346">
    <property type="entry name" value="FMO-like"/>
</dbReference>
<evidence type="ECO:0000256" key="6">
    <source>
        <dbReference type="ARBA" id="ARBA00023002"/>
    </source>
</evidence>
<evidence type="ECO:0000313" key="9">
    <source>
        <dbReference type="EMBL" id="KAF3961679.1"/>
    </source>
</evidence>
<evidence type="ECO:0000256" key="2">
    <source>
        <dbReference type="ARBA" id="ARBA00009183"/>
    </source>
</evidence>
<dbReference type="OrthoDB" id="66881at2759"/>
<keyword evidence="6 8" id="KW-0560">Oxidoreductase</keyword>
<dbReference type="InterPro" id="IPR036188">
    <property type="entry name" value="FAD/NAD-bd_sf"/>
</dbReference>
<dbReference type="EC" id="1.-.-.-" evidence="8"/>
<comment type="similarity">
    <text evidence="2 8">Belongs to the FMO family.</text>
</comment>
<keyword evidence="4 8" id="KW-0274">FAD</keyword>
<comment type="cofactor">
    <cofactor evidence="1 8">
        <name>FAD</name>
        <dbReference type="ChEBI" id="CHEBI:57692"/>
    </cofactor>
</comment>
<keyword evidence="10" id="KW-1185">Reference proteome</keyword>
<protein>
    <recommendedName>
        <fullName evidence="8">Flavin-containing monooxygenase</fullName>
        <ecNumber evidence="8">1.-.-.-</ecNumber>
    </recommendedName>
</protein>
<dbReference type="GO" id="GO:0050660">
    <property type="term" value="F:flavin adenine dinucleotide binding"/>
    <property type="evidence" value="ECO:0007669"/>
    <property type="project" value="InterPro"/>
</dbReference>
<dbReference type="Gene3D" id="3.50.50.60">
    <property type="entry name" value="FAD/NAD(P)-binding domain"/>
    <property type="match status" value="2"/>
</dbReference>
<gene>
    <name evidence="9" type="ORF">CMV_013724</name>
</gene>
<dbReference type="PRINTS" id="PR00370">
    <property type="entry name" value="FMOXYGENASE"/>
</dbReference>
<reference evidence="9" key="1">
    <citation type="submission" date="2020-03" db="EMBL/GenBank/DDBJ databases">
        <title>Castanea mollissima Vanexum genome sequencing.</title>
        <authorList>
            <person name="Staton M."/>
        </authorList>
    </citation>
    <scope>NUCLEOTIDE SEQUENCE</scope>
    <source>
        <tissue evidence="9">Leaf</tissue>
    </source>
</reference>
<proteinExistence type="inferred from homology"/>
<dbReference type="InterPro" id="IPR020946">
    <property type="entry name" value="Flavin_mOase-like"/>
</dbReference>
<keyword evidence="5" id="KW-0521">NADP</keyword>
<dbReference type="AlphaFoldDB" id="A0A8J4VUL9"/>
<dbReference type="PIRSF" id="PIRSF000332">
    <property type="entry name" value="FMO"/>
    <property type="match status" value="1"/>
</dbReference>
<keyword evidence="3 8" id="KW-0285">Flavoprotein</keyword>
<sequence>MKEQSLKVAVIGAGVSGLHTARELKTQGHDVTIFEKTNRLGGTWAYDPRVEPDPLGLDPGREIVHSSLYQSLRVNLPKRLMGFLEYPFTERKDPREFPGHEEVLLYLEDFAKDFGLVELVRLEHEVVRVERVDEVSHEWVVESRTRMSESEEEAEAEEEVFETVVVCNGHHTEPRIAEFPGMDAWPGVQIHSHNYRTPEPFQNLIVVVIGNGPSAIDILTEISSVAKEVHQALRDSDIHFKKLESHDNIWQHSMIKCTKEDGKVVFQDGSFVYADVIKHCTGYKNHFPFLRTNGIVSVDDNRVGPLYKHVFPPQLAPWLSFVGLSYKGVTTLIIELQSRWVARFYLARWHCQVKKRWHHLLKNSTSIWRRVDGLSATLISFKTSLIMKTG</sequence>
<evidence type="ECO:0000256" key="7">
    <source>
        <dbReference type="ARBA" id="ARBA00023033"/>
    </source>
</evidence>
<dbReference type="SUPFAM" id="SSF51905">
    <property type="entry name" value="FAD/NAD(P)-binding domain"/>
    <property type="match status" value="2"/>
</dbReference>
<name>A0A8J4VUL9_9ROSI</name>
<dbReference type="InterPro" id="IPR000960">
    <property type="entry name" value="Flavin_mOase"/>
</dbReference>
<dbReference type="GO" id="GO:0004499">
    <property type="term" value="F:N,N-dimethylaniline monooxygenase activity"/>
    <property type="evidence" value="ECO:0007669"/>
    <property type="project" value="InterPro"/>
</dbReference>
<evidence type="ECO:0000256" key="1">
    <source>
        <dbReference type="ARBA" id="ARBA00001974"/>
    </source>
</evidence>
<evidence type="ECO:0000256" key="8">
    <source>
        <dbReference type="RuleBase" id="RU361177"/>
    </source>
</evidence>
<dbReference type="EMBL" id="JRKL02001853">
    <property type="protein sequence ID" value="KAF3961679.1"/>
    <property type="molecule type" value="Genomic_DNA"/>
</dbReference>
<dbReference type="Proteomes" id="UP000737018">
    <property type="component" value="Unassembled WGS sequence"/>
</dbReference>
<accession>A0A8J4VUL9</accession>
<dbReference type="PANTHER" id="PTHR23023">
    <property type="entry name" value="DIMETHYLANILINE MONOOXYGENASE"/>
    <property type="match status" value="1"/>
</dbReference>
<keyword evidence="7 8" id="KW-0503">Monooxygenase</keyword>
<organism evidence="9 10">
    <name type="scientific">Castanea mollissima</name>
    <name type="common">Chinese chestnut</name>
    <dbReference type="NCBI Taxonomy" id="60419"/>
    <lineage>
        <taxon>Eukaryota</taxon>
        <taxon>Viridiplantae</taxon>
        <taxon>Streptophyta</taxon>
        <taxon>Embryophyta</taxon>
        <taxon>Tracheophyta</taxon>
        <taxon>Spermatophyta</taxon>
        <taxon>Magnoliopsida</taxon>
        <taxon>eudicotyledons</taxon>
        <taxon>Gunneridae</taxon>
        <taxon>Pentapetalae</taxon>
        <taxon>rosids</taxon>
        <taxon>fabids</taxon>
        <taxon>Fagales</taxon>
        <taxon>Fagaceae</taxon>
        <taxon>Castanea</taxon>
    </lineage>
</organism>
<evidence type="ECO:0000256" key="3">
    <source>
        <dbReference type="ARBA" id="ARBA00022630"/>
    </source>
</evidence>
<comment type="caution">
    <text evidence="9">The sequence shown here is derived from an EMBL/GenBank/DDBJ whole genome shotgun (WGS) entry which is preliminary data.</text>
</comment>
<dbReference type="GO" id="GO:0050661">
    <property type="term" value="F:NADP binding"/>
    <property type="evidence" value="ECO:0007669"/>
    <property type="project" value="InterPro"/>
</dbReference>
<evidence type="ECO:0000313" key="10">
    <source>
        <dbReference type="Proteomes" id="UP000737018"/>
    </source>
</evidence>
<evidence type="ECO:0000256" key="5">
    <source>
        <dbReference type="ARBA" id="ARBA00022857"/>
    </source>
</evidence>
<dbReference type="Pfam" id="PF00743">
    <property type="entry name" value="FMO-like"/>
    <property type="match status" value="2"/>
</dbReference>
<evidence type="ECO:0000256" key="4">
    <source>
        <dbReference type="ARBA" id="ARBA00022827"/>
    </source>
</evidence>
<dbReference type="FunFam" id="3.50.50.60:FF:000138">
    <property type="entry name" value="Flavin-containing monooxygenase"/>
    <property type="match status" value="1"/>
</dbReference>